<dbReference type="EMBL" id="JACHVC010000013">
    <property type="protein sequence ID" value="MBC2607584.1"/>
    <property type="molecule type" value="Genomic_DNA"/>
</dbReference>
<evidence type="ECO:0000313" key="1">
    <source>
        <dbReference type="EMBL" id="MBC2607584.1"/>
    </source>
</evidence>
<comment type="caution">
    <text evidence="1">The sequence shown here is derived from an EMBL/GenBank/DDBJ whole genome shotgun (WGS) entry which is preliminary data.</text>
</comment>
<sequence>MPRPIGWIKRDPELGKLKIEARIFGNKLTFHRQAGRFEQWEEFTPNDEDWDTICELAENKFQRGKVQAQHLKIIQARGRKF</sequence>
<dbReference type="RefSeq" id="WP_185661460.1">
    <property type="nucleotide sequence ID" value="NZ_CAWPOO010000013.1"/>
</dbReference>
<dbReference type="AlphaFoldDB" id="A0A7X1B918"/>
<proteinExistence type="predicted"/>
<protein>
    <submittedName>
        <fullName evidence="1">Uncharacterized protein</fullName>
    </submittedName>
</protein>
<accession>A0A7X1B918</accession>
<dbReference type="Proteomes" id="UP000526501">
    <property type="component" value="Unassembled WGS sequence"/>
</dbReference>
<reference evidence="1 2" key="1">
    <citation type="submission" date="2020-07" db="EMBL/GenBank/DDBJ databases">
        <authorList>
            <person name="Feng X."/>
        </authorList>
    </citation>
    <scope>NUCLEOTIDE SEQUENCE [LARGE SCALE GENOMIC DNA]</scope>
    <source>
        <strain evidence="1 2">JCM23202</strain>
    </source>
</reference>
<evidence type="ECO:0000313" key="2">
    <source>
        <dbReference type="Proteomes" id="UP000526501"/>
    </source>
</evidence>
<keyword evidence="2" id="KW-1185">Reference proteome</keyword>
<name>A0A7X1B918_9BACT</name>
<gene>
    <name evidence="1" type="ORF">H5P27_16145</name>
</gene>
<organism evidence="1 2">
    <name type="scientific">Pelagicoccus albus</name>
    <dbReference type="NCBI Taxonomy" id="415222"/>
    <lineage>
        <taxon>Bacteria</taxon>
        <taxon>Pseudomonadati</taxon>
        <taxon>Verrucomicrobiota</taxon>
        <taxon>Opitutia</taxon>
        <taxon>Puniceicoccales</taxon>
        <taxon>Pelagicoccaceae</taxon>
        <taxon>Pelagicoccus</taxon>
    </lineage>
</organism>